<gene>
    <name evidence="3" type="ORF">JI747_005350</name>
</gene>
<dbReference type="NCBIfam" id="TIGR04183">
    <property type="entry name" value="Por_Secre_tail"/>
    <property type="match status" value="1"/>
</dbReference>
<dbReference type="EMBL" id="JAERSE020000002">
    <property type="protein sequence ID" value="MCA6066594.1"/>
    <property type="molecule type" value="Genomic_DNA"/>
</dbReference>
<keyword evidence="1 2" id="KW-0732">Signal</keyword>
<feature type="signal peptide" evidence="2">
    <location>
        <begin position="1"/>
        <end position="19"/>
    </location>
</feature>
<accession>A0ABS7ZXY8</accession>
<evidence type="ECO:0000256" key="2">
    <source>
        <dbReference type="SAM" id="SignalP"/>
    </source>
</evidence>
<dbReference type="RefSeq" id="WP_225686822.1">
    <property type="nucleotide sequence ID" value="NZ_JAERSE020000002.1"/>
</dbReference>
<evidence type="ECO:0000313" key="4">
    <source>
        <dbReference type="Proteomes" id="UP000618240"/>
    </source>
</evidence>
<proteinExistence type="predicted"/>
<feature type="chain" id="PRO_5045404271" evidence="2">
    <location>
        <begin position="20"/>
        <end position="657"/>
    </location>
</feature>
<comment type="caution">
    <text evidence="3">The sequence shown here is derived from an EMBL/GenBank/DDBJ whole genome shotgun (WGS) entry which is preliminary data.</text>
</comment>
<dbReference type="InterPro" id="IPR026444">
    <property type="entry name" value="Secre_tail"/>
</dbReference>
<keyword evidence="4" id="KW-1185">Reference proteome</keyword>
<sequence length="657" mass="70224">MKKNLFTIALLATMCSVQAQLLHIDNSANVFVSQGTLVYSGGGVETKGNGIVENHGNFMVQGAATDVFRNLDTSGAEITTGNAGGSFVNKLNQATAYASVNTNSSTATPVYTYGQLFISGLPQDKITGVVNQEYRAVSHGDYQQMGMPFYGKTIASLNANSGAELGKTFTTVRGSKNEILYWDNTNVYFHNLPSGLNTTMGADVSPYAYYIVGGSGLNVSGNTRTMVGRPVSDVNTTVSLANAGANVNFGTGGNAINPVNEKYNTYLQDGFSASAGVWTGNFGKNIYQFGNPFMTNLDLSNLGVNQTNSDGNYLSNIYGVRLEYQGVQYSTTGGGGASAYKFITFGGGALAGDVDYAMIRPYGTFVVKLNDNVTQPNLNLANLRRFNYYSRNAATTPYSVTANKNGASGTLKQLGVIGLDANGNEVARTYYIVSPTTISGHSAAVKAQVITSSSSLGTFEEDPVNGGYDLNNVNYWMYINEANEVNFKGKNIKMVNYDPSIVSFKFEIRENAALVANGTHVLSAGEGFYYKKSTDANVTAATQGAVITANGNANGVEYDLYYGAPNSGTLATSEVNKSAKTMVIYNPDTDGYFVRFDPSWKTAEINVFDMSGKLVLSQKGVNAKGDFDLNLDKKVKVVYVVNAVSEKGERVTSKIVR</sequence>
<evidence type="ECO:0000256" key="1">
    <source>
        <dbReference type="ARBA" id="ARBA00022729"/>
    </source>
</evidence>
<organism evidence="3 4">
    <name type="scientific">Chryseobacterium tagetis</name>
    <dbReference type="NCBI Taxonomy" id="2801334"/>
    <lineage>
        <taxon>Bacteria</taxon>
        <taxon>Pseudomonadati</taxon>
        <taxon>Bacteroidota</taxon>
        <taxon>Flavobacteriia</taxon>
        <taxon>Flavobacteriales</taxon>
        <taxon>Weeksellaceae</taxon>
        <taxon>Chryseobacterium group</taxon>
        <taxon>Chryseobacterium</taxon>
    </lineage>
</organism>
<evidence type="ECO:0000313" key="3">
    <source>
        <dbReference type="EMBL" id="MCA6066594.1"/>
    </source>
</evidence>
<protein>
    <submittedName>
        <fullName evidence="3">T9SS type A sorting domain-containing protein</fullName>
    </submittedName>
</protein>
<dbReference type="Proteomes" id="UP000618240">
    <property type="component" value="Unassembled WGS sequence"/>
</dbReference>
<name>A0ABS7ZXY8_9FLAO</name>
<reference evidence="3 4" key="1">
    <citation type="submission" date="2021-09" db="EMBL/GenBank/DDBJ databases">
        <title>Genome sequencing and assembly of Chryseobacterium sp. RG1.</title>
        <authorList>
            <person name="Chhetri G."/>
        </authorList>
    </citation>
    <scope>NUCLEOTIDE SEQUENCE [LARGE SCALE GENOMIC DNA]</scope>
    <source>
        <strain evidence="3 4">RG1</strain>
    </source>
</reference>